<organism evidence="2 3">
    <name type="scientific">Cupriavidus laharis</name>
    <dbReference type="NCBI Taxonomy" id="151654"/>
    <lineage>
        <taxon>Bacteria</taxon>
        <taxon>Pseudomonadati</taxon>
        <taxon>Pseudomonadota</taxon>
        <taxon>Betaproteobacteria</taxon>
        <taxon>Burkholderiales</taxon>
        <taxon>Burkholderiaceae</taxon>
        <taxon>Cupriavidus</taxon>
    </lineage>
</organism>
<dbReference type="EMBL" id="CAJZAI010000004">
    <property type="protein sequence ID" value="CAG9172458.1"/>
    <property type="molecule type" value="Genomic_DNA"/>
</dbReference>
<gene>
    <name evidence="2" type="ORF">LMG23992_02239</name>
</gene>
<sequence>MQKPELLLSNLNRSLRELRGAVAFLDADKEDKTLQNGLDDVLRRLHLAELVANEQFIAIGGTQGAGKTTLIRSMYGLKGSEEAEAEAWLPDKAGRGERLPVLIQEHESVEKPEGHLRRFKPASGDQKQYRLVTEPADSPQTFRDACMGKIPDVALPILRVPRTYFAVDGHGFMLLPGYEKEDDSNASWQSLMRQVLSGCSGRIVVTDGSRLADARSLDITRDLQASHLEGDRPLVLITKTEELLSANAIDALDSLRGVAAKAFAVPEQDAAEMILCTGTGADVMDQWRVALKDMLPSVIQTSAKVRDRQLEHVHNLLNEELKPQLAAVRHALAMRGTDSGTDGETQCGEALKAFDGERKYLRDLYAKAVRDILKQQATEANDRLLNLLKSEQGFGKWSGSIGEKPAEADRKLLNTLKSAWGDPQKFHLAHATELGKLTAVQLGGPNTLIEGKLPEGGGAVARLGYQEKESWKQIDNSVITDLTVLFGRPPQNGSLVEGADDVGTTALRSVRLLPALTLEMARIAALFPAAFAVDPTTGKRLDGDPAKRIGEDFSALQGVSTNIIKGLALMLAVDFAADGTVQTIPALLGALGVAGPVATALAGIAGAAVVGAAVLREVNRHDRHVQTQAQRSLTLMGESVSAELLANFDALMEHVRRSLSDRLAVRYKLDETWTRRDRIAKALANVSSLRQDLQSQVAAGRFVLPGQA</sequence>
<keyword evidence="3" id="KW-1185">Reference proteome</keyword>
<accession>A0ABM8WY22</accession>
<keyword evidence="1" id="KW-0812">Transmembrane</keyword>
<evidence type="ECO:0008006" key="4">
    <source>
        <dbReference type="Google" id="ProtNLM"/>
    </source>
</evidence>
<comment type="caution">
    <text evidence="2">The sequence shown here is derived from an EMBL/GenBank/DDBJ whole genome shotgun (WGS) entry which is preliminary data.</text>
</comment>
<evidence type="ECO:0000256" key="1">
    <source>
        <dbReference type="SAM" id="Phobius"/>
    </source>
</evidence>
<protein>
    <recommendedName>
        <fullName evidence="4">Sugar kinase</fullName>
    </recommendedName>
</protein>
<feature type="transmembrane region" description="Helical" evidence="1">
    <location>
        <begin position="587"/>
        <end position="615"/>
    </location>
</feature>
<keyword evidence="1" id="KW-0472">Membrane</keyword>
<dbReference type="SUPFAM" id="SSF52540">
    <property type="entry name" value="P-loop containing nucleoside triphosphate hydrolases"/>
    <property type="match status" value="1"/>
</dbReference>
<proteinExistence type="predicted"/>
<dbReference type="Gene3D" id="3.40.50.300">
    <property type="entry name" value="P-loop containing nucleotide triphosphate hydrolases"/>
    <property type="match status" value="1"/>
</dbReference>
<dbReference type="Proteomes" id="UP000727654">
    <property type="component" value="Unassembled WGS sequence"/>
</dbReference>
<evidence type="ECO:0000313" key="2">
    <source>
        <dbReference type="EMBL" id="CAG9172458.1"/>
    </source>
</evidence>
<dbReference type="InterPro" id="IPR027417">
    <property type="entry name" value="P-loop_NTPase"/>
</dbReference>
<name>A0ABM8WY22_9BURK</name>
<evidence type="ECO:0000313" key="3">
    <source>
        <dbReference type="Proteomes" id="UP000727654"/>
    </source>
</evidence>
<reference evidence="2 3" key="1">
    <citation type="submission" date="2021-08" db="EMBL/GenBank/DDBJ databases">
        <authorList>
            <person name="Peeters C."/>
        </authorList>
    </citation>
    <scope>NUCLEOTIDE SEQUENCE [LARGE SCALE GENOMIC DNA]</scope>
    <source>
        <strain evidence="2 3">LMG 23992</strain>
    </source>
</reference>
<keyword evidence="1" id="KW-1133">Transmembrane helix</keyword>